<feature type="transmembrane region" description="Helical" evidence="10">
    <location>
        <begin position="47"/>
        <end position="66"/>
    </location>
</feature>
<dbReference type="CDD" id="cd06261">
    <property type="entry name" value="TM_PBP2"/>
    <property type="match status" value="1"/>
</dbReference>
<comment type="subcellular location">
    <subcellularLocation>
        <location evidence="2 10">Cell membrane</location>
        <topology evidence="2 10">Multi-pass membrane protein</topology>
    </subcellularLocation>
</comment>
<dbReference type="RefSeq" id="WP_104752766.1">
    <property type="nucleotide sequence ID" value="NZ_FZMF01000044.1"/>
</dbReference>
<evidence type="ECO:0000256" key="8">
    <source>
        <dbReference type="ARBA" id="ARBA00022989"/>
    </source>
</evidence>
<dbReference type="InterPro" id="IPR035906">
    <property type="entry name" value="MetI-like_sf"/>
</dbReference>
<dbReference type="InterPro" id="IPR000515">
    <property type="entry name" value="MetI-like"/>
</dbReference>
<evidence type="ECO:0000256" key="7">
    <source>
        <dbReference type="ARBA" id="ARBA00022692"/>
    </source>
</evidence>
<keyword evidence="5 11" id="KW-1003">Cell membrane</keyword>
<keyword evidence="14" id="KW-1185">Reference proteome</keyword>
<protein>
    <recommendedName>
        <fullName evidence="11">Molybdenum transport system permease</fullName>
    </recommendedName>
</protein>
<evidence type="ECO:0000256" key="2">
    <source>
        <dbReference type="ARBA" id="ARBA00004651"/>
    </source>
</evidence>
<dbReference type="PANTHER" id="PTHR30183:SF8">
    <property type="entry name" value="MOLYBDENUM TRANSPORT SYSTEM PERMEASE"/>
    <property type="match status" value="1"/>
</dbReference>
<proteinExistence type="inferred from homology"/>
<feature type="transmembrane region" description="Helical" evidence="10">
    <location>
        <begin position="12"/>
        <end position="35"/>
    </location>
</feature>
<dbReference type="Pfam" id="PF00528">
    <property type="entry name" value="BPD_transp_1"/>
    <property type="match status" value="1"/>
</dbReference>
<accession>A0ABV7ZIU0</accession>
<evidence type="ECO:0000256" key="5">
    <source>
        <dbReference type="ARBA" id="ARBA00022475"/>
    </source>
</evidence>
<dbReference type="SUPFAM" id="SSF161098">
    <property type="entry name" value="MetI-like"/>
    <property type="match status" value="1"/>
</dbReference>
<feature type="transmembrane region" description="Helical" evidence="10">
    <location>
        <begin position="147"/>
        <end position="168"/>
    </location>
</feature>
<evidence type="ECO:0000256" key="4">
    <source>
        <dbReference type="ARBA" id="ARBA00022448"/>
    </source>
</evidence>
<organism evidence="13 14">
    <name type="scientific">Helicobacter baculiformis</name>
    <dbReference type="NCBI Taxonomy" id="427351"/>
    <lineage>
        <taxon>Bacteria</taxon>
        <taxon>Pseudomonadati</taxon>
        <taxon>Campylobacterota</taxon>
        <taxon>Epsilonproteobacteria</taxon>
        <taxon>Campylobacterales</taxon>
        <taxon>Helicobacteraceae</taxon>
        <taxon>Helicobacter</taxon>
    </lineage>
</organism>
<evidence type="ECO:0000256" key="11">
    <source>
        <dbReference type="RuleBase" id="RU365097"/>
    </source>
</evidence>
<keyword evidence="6 11" id="KW-0500">Molybdenum</keyword>
<evidence type="ECO:0000256" key="3">
    <source>
        <dbReference type="ARBA" id="ARBA00007069"/>
    </source>
</evidence>
<evidence type="ECO:0000256" key="1">
    <source>
        <dbReference type="ARBA" id="ARBA00002949"/>
    </source>
</evidence>
<comment type="caution">
    <text evidence="13">The sequence shown here is derived from an EMBL/GenBank/DDBJ whole genome shotgun (WGS) entry which is preliminary data.</text>
</comment>
<dbReference type="NCBIfam" id="TIGR02141">
    <property type="entry name" value="modB_ABC"/>
    <property type="match status" value="1"/>
</dbReference>
<evidence type="ECO:0000256" key="10">
    <source>
        <dbReference type="RuleBase" id="RU363032"/>
    </source>
</evidence>
<dbReference type="Gene3D" id="1.10.3720.10">
    <property type="entry name" value="MetI-like"/>
    <property type="match status" value="1"/>
</dbReference>
<feature type="transmembrane region" description="Helical" evidence="10">
    <location>
        <begin position="86"/>
        <end position="106"/>
    </location>
</feature>
<sequence length="223" mass="24664">MDHAFLTTLKLTFALAACTTLILLPIGLSLGAYLAHRRSVLKILLETLTWMPLVLPPTVLGFYLLWLFAPAHPLGAFLEKTLHLRLVFSFEGLVLGSVVFSLPFMVNPIQHALTNLPFSLKEASYTLGKGKVFTFFRVLLPNIKPSLWLAITTTFTHTIGEFGVVMMLGGDIEGKTRVASVAIFIASEANNDILANQYALVLSSVSFTLLFALLWWQKRTPSL</sequence>
<keyword evidence="7 10" id="KW-0812">Transmembrane</keyword>
<dbReference type="PROSITE" id="PS50928">
    <property type="entry name" value="ABC_TM1"/>
    <property type="match status" value="1"/>
</dbReference>
<evidence type="ECO:0000259" key="12">
    <source>
        <dbReference type="PROSITE" id="PS50928"/>
    </source>
</evidence>
<evidence type="ECO:0000256" key="9">
    <source>
        <dbReference type="ARBA" id="ARBA00023136"/>
    </source>
</evidence>
<evidence type="ECO:0000256" key="6">
    <source>
        <dbReference type="ARBA" id="ARBA00022505"/>
    </source>
</evidence>
<dbReference type="PANTHER" id="PTHR30183">
    <property type="entry name" value="MOLYBDENUM TRANSPORT SYSTEM PERMEASE PROTEIN MODB"/>
    <property type="match status" value="1"/>
</dbReference>
<name>A0ABV7ZIU0_9HELI</name>
<keyword evidence="4 10" id="KW-0813">Transport</keyword>
<feature type="transmembrane region" description="Helical" evidence="10">
    <location>
        <begin position="198"/>
        <end position="216"/>
    </location>
</feature>
<reference evidence="14" key="1">
    <citation type="journal article" date="2019" name="Int. J. Syst. Evol. Microbiol.">
        <title>The Global Catalogue of Microorganisms (GCM) 10K type strain sequencing project: providing services to taxonomists for standard genome sequencing and annotation.</title>
        <authorList>
            <consortium name="The Broad Institute Genomics Platform"/>
            <consortium name="The Broad Institute Genome Sequencing Center for Infectious Disease"/>
            <person name="Wu L."/>
            <person name="Ma J."/>
        </authorList>
    </citation>
    <scope>NUCLEOTIDE SEQUENCE [LARGE SCALE GENOMIC DNA]</scope>
    <source>
        <strain evidence="14">CCUG 53816</strain>
    </source>
</reference>
<keyword evidence="8 10" id="KW-1133">Transmembrane helix</keyword>
<comment type="function">
    <text evidence="1 11">Part of the binding-protein-dependent transport system for molybdenum; probably responsible for the translocation of the substrate across the membrane.</text>
</comment>
<evidence type="ECO:0000313" key="14">
    <source>
        <dbReference type="Proteomes" id="UP001595783"/>
    </source>
</evidence>
<gene>
    <name evidence="13" type="primary">modB</name>
    <name evidence="13" type="ORF">ACFOPX_08180</name>
</gene>
<comment type="similarity">
    <text evidence="3 11">Belongs to the binding-protein-dependent transport system permease family. CysTW subfamily.</text>
</comment>
<evidence type="ECO:0000313" key="13">
    <source>
        <dbReference type="EMBL" id="MFC3848483.1"/>
    </source>
</evidence>
<keyword evidence="9 10" id="KW-0472">Membrane</keyword>
<feature type="domain" description="ABC transmembrane type-1" evidence="12">
    <location>
        <begin position="9"/>
        <end position="211"/>
    </location>
</feature>
<dbReference type="Proteomes" id="UP001595783">
    <property type="component" value="Unassembled WGS sequence"/>
</dbReference>
<dbReference type="EMBL" id="JBHRZO010000055">
    <property type="protein sequence ID" value="MFC3848483.1"/>
    <property type="molecule type" value="Genomic_DNA"/>
</dbReference>
<dbReference type="InterPro" id="IPR011867">
    <property type="entry name" value="ModB_ABC"/>
</dbReference>